<dbReference type="InterPro" id="IPR006199">
    <property type="entry name" value="LexA_DNA-bd_dom"/>
</dbReference>
<dbReference type="GO" id="GO:0006281">
    <property type="term" value="P:DNA repair"/>
    <property type="evidence" value="ECO:0007669"/>
    <property type="project" value="UniProtKB-UniRule"/>
</dbReference>
<evidence type="ECO:0000259" key="14">
    <source>
        <dbReference type="Pfam" id="PF00717"/>
    </source>
</evidence>
<keyword evidence="4 12" id="KW-0227">DNA damage</keyword>
<keyword evidence="10 12" id="KW-0234">DNA repair</keyword>
<dbReference type="Pfam" id="PF01726">
    <property type="entry name" value="LexA_DNA_bind"/>
    <property type="match status" value="1"/>
</dbReference>
<dbReference type="InterPro" id="IPR006200">
    <property type="entry name" value="LexA"/>
</dbReference>
<dbReference type="InterPro" id="IPR050077">
    <property type="entry name" value="LexA_repressor"/>
</dbReference>
<dbReference type="InterPro" id="IPR015927">
    <property type="entry name" value="Peptidase_S24_S26A/B/C"/>
</dbReference>
<dbReference type="CDD" id="cd06529">
    <property type="entry name" value="S24_LexA-like"/>
    <property type="match status" value="1"/>
</dbReference>
<dbReference type="RefSeq" id="WP_214185493.1">
    <property type="nucleotide sequence ID" value="NZ_BSDS01000002.1"/>
</dbReference>
<dbReference type="HAMAP" id="MF_00015">
    <property type="entry name" value="LexA"/>
    <property type="match status" value="1"/>
</dbReference>
<dbReference type="InterPro" id="IPR036388">
    <property type="entry name" value="WH-like_DNA-bd_sf"/>
</dbReference>
<dbReference type="InterPro" id="IPR006197">
    <property type="entry name" value="Peptidase_S24_LexA"/>
</dbReference>
<evidence type="ECO:0000256" key="5">
    <source>
        <dbReference type="ARBA" id="ARBA00022801"/>
    </source>
</evidence>
<evidence type="ECO:0000256" key="8">
    <source>
        <dbReference type="ARBA" id="ARBA00023125"/>
    </source>
</evidence>
<evidence type="ECO:0000259" key="15">
    <source>
        <dbReference type="Pfam" id="PF01726"/>
    </source>
</evidence>
<dbReference type="NCBIfam" id="TIGR00498">
    <property type="entry name" value="lexA"/>
    <property type="match status" value="1"/>
</dbReference>
<evidence type="ECO:0000256" key="1">
    <source>
        <dbReference type="ARBA" id="ARBA00007484"/>
    </source>
</evidence>
<comment type="function">
    <text evidence="12">Represses a number of genes involved in the response to DNA damage (SOS response), including recA and lexA. In the presence of single-stranded DNA, RecA interacts with LexA causing an autocatalytic cleavage which disrupts the DNA-binding part of LexA, leading to derepression of the SOS regulon and eventually DNA repair.</text>
</comment>
<dbReference type="EMBL" id="BSDS01000002">
    <property type="protein sequence ID" value="GLI38856.1"/>
    <property type="molecule type" value="Genomic_DNA"/>
</dbReference>
<evidence type="ECO:0000256" key="7">
    <source>
        <dbReference type="ARBA" id="ARBA00023015"/>
    </source>
</evidence>
<dbReference type="PRINTS" id="PR00726">
    <property type="entry name" value="LEXASERPTASE"/>
</dbReference>
<dbReference type="InterPro" id="IPR036390">
    <property type="entry name" value="WH_DNA-bd_sf"/>
</dbReference>
<keyword evidence="2 12" id="KW-0678">Repressor</keyword>
<keyword evidence="11 12" id="KW-0742">SOS response</keyword>
<dbReference type="Gene3D" id="2.10.109.10">
    <property type="entry name" value="Umud Fragment, subunit A"/>
    <property type="match status" value="1"/>
</dbReference>
<dbReference type="GO" id="GO:0006508">
    <property type="term" value="P:proteolysis"/>
    <property type="evidence" value="ECO:0007669"/>
    <property type="project" value="InterPro"/>
</dbReference>
<dbReference type="GO" id="GO:0003677">
    <property type="term" value="F:DNA binding"/>
    <property type="evidence" value="ECO:0007669"/>
    <property type="project" value="UniProtKB-UniRule"/>
</dbReference>
<comment type="catalytic activity">
    <reaction evidence="12">
        <text>Hydrolysis of Ala-|-Gly bond in repressor LexA.</text>
        <dbReference type="EC" id="3.4.21.88"/>
    </reaction>
</comment>
<evidence type="ECO:0000256" key="4">
    <source>
        <dbReference type="ARBA" id="ARBA00022763"/>
    </source>
</evidence>
<sequence length="201" mass="21902">MQPITSRQREVLDYIAGFVDRNGYPPTLREIAGHLKVSGTLGVMKHLDALEQRGYLRRQSGSSRGIILAGRTAQTASIPVAGVVRAGLPQPAIEDIEDRLAIDCSLVKGGTFFLRVRGDSMINAAVMDGDLALVRPQATAENRDIVVAMVDGEATLKRFYRCEDHIRLQPENPGMEPIIVRNGEGEVAIVGKVVGIYRPLD</sequence>
<dbReference type="GO" id="GO:0009432">
    <property type="term" value="P:SOS response"/>
    <property type="evidence" value="ECO:0007669"/>
    <property type="project" value="UniProtKB-UniRule"/>
</dbReference>
<evidence type="ECO:0000256" key="10">
    <source>
        <dbReference type="ARBA" id="ARBA00023204"/>
    </source>
</evidence>
<dbReference type="GO" id="GO:0045892">
    <property type="term" value="P:negative regulation of DNA-templated transcription"/>
    <property type="evidence" value="ECO:0007669"/>
    <property type="project" value="UniProtKB-UniRule"/>
</dbReference>
<evidence type="ECO:0000256" key="9">
    <source>
        <dbReference type="ARBA" id="ARBA00023163"/>
    </source>
</evidence>
<dbReference type="InterPro" id="IPR039418">
    <property type="entry name" value="LexA-like"/>
</dbReference>
<evidence type="ECO:0000256" key="13">
    <source>
        <dbReference type="RuleBase" id="RU003991"/>
    </source>
</evidence>
<dbReference type="EC" id="3.4.21.88" evidence="12"/>
<evidence type="ECO:0000256" key="3">
    <source>
        <dbReference type="ARBA" id="ARBA00022705"/>
    </source>
</evidence>
<dbReference type="AlphaFoldDB" id="A0A9W6G1M1"/>
<dbReference type="PANTHER" id="PTHR33516:SF2">
    <property type="entry name" value="LEXA REPRESSOR-RELATED"/>
    <property type="match status" value="1"/>
</dbReference>
<feature type="active site" description="For autocatalytic cleavage activity" evidence="12">
    <location>
        <position position="157"/>
    </location>
</feature>
<keyword evidence="9 12" id="KW-0804">Transcription</keyword>
<dbReference type="FunFam" id="2.10.109.10:FF:000001">
    <property type="entry name" value="LexA repressor"/>
    <property type="match status" value="1"/>
</dbReference>
<evidence type="ECO:0000256" key="6">
    <source>
        <dbReference type="ARBA" id="ARBA00022813"/>
    </source>
</evidence>
<dbReference type="GO" id="GO:0004252">
    <property type="term" value="F:serine-type endopeptidase activity"/>
    <property type="evidence" value="ECO:0007669"/>
    <property type="project" value="UniProtKB-UniRule"/>
</dbReference>
<organism evidence="16 17">
    <name type="scientific">Geobacter hydrogenophilus</name>
    <dbReference type="NCBI Taxonomy" id="40983"/>
    <lineage>
        <taxon>Bacteria</taxon>
        <taxon>Pseudomonadati</taxon>
        <taxon>Thermodesulfobacteriota</taxon>
        <taxon>Desulfuromonadia</taxon>
        <taxon>Geobacterales</taxon>
        <taxon>Geobacteraceae</taxon>
        <taxon>Geobacter</taxon>
    </lineage>
</organism>
<keyword evidence="5 12" id="KW-0378">Hydrolase</keyword>
<keyword evidence="3 12" id="KW-0235">DNA replication</keyword>
<dbReference type="InterPro" id="IPR036286">
    <property type="entry name" value="LexA/Signal_pep-like_sf"/>
</dbReference>
<proteinExistence type="inferred from homology"/>
<keyword evidence="7 12" id="KW-0805">Transcription regulation</keyword>
<reference evidence="16" key="1">
    <citation type="submission" date="2022-12" db="EMBL/GenBank/DDBJ databases">
        <title>Reference genome sequencing for broad-spectrum identification of bacterial and archaeal isolates by mass spectrometry.</title>
        <authorList>
            <person name="Sekiguchi Y."/>
            <person name="Tourlousse D.M."/>
        </authorList>
    </citation>
    <scope>NUCLEOTIDE SEQUENCE</scope>
    <source>
        <strain evidence="16">H2</strain>
    </source>
</reference>
<feature type="DNA-binding region" description="H-T-H motif" evidence="12">
    <location>
        <begin position="28"/>
        <end position="48"/>
    </location>
</feature>
<dbReference type="Proteomes" id="UP001144352">
    <property type="component" value="Unassembled WGS sequence"/>
</dbReference>
<gene>
    <name evidence="16" type="primary">lexA1</name>
    <name evidence="12" type="synonym">lexA</name>
    <name evidence="16" type="ORF">GHYDROH2_23570</name>
</gene>
<comment type="subunit">
    <text evidence="12">Homodimer.</text>
</comment>
<evidence type="ECO:0000256" key="12">
    <source>
        <dbReference type="HAMAP-Rule" id="MF_00015"/>
    </source>
</evidence>
<protein>
    <recommendedName>
        <fullName evidence="12">LexA repressor</fullName>
        <ecNumber evidence="12">3.4.21.88</ecNumber>
    </recommendedName>
</protein>
<dbReference type="Gene3D" id="1.10.10.10">
    <property type="entry name" value="Winged helix-like DNA-binding domain superfamily/Winged helix DNA-binding domain"/>
    <property type="match status" value="1"/>
</dbReference>
<dbReference type="Pfam" id="PF00717">
    <property type="entry name" value="Peptidase_S24"/>
    <property type="match status" value="1"/>
</dbReference>
<comment type="similarity">
    <text evidence="1 12 13">Belongs to the peptidase S24 family.</text>
</comment>
<feature type="domain" description="LexA repressor DNA-binding" evidence="15">
    <location>
        <begin position="1"/>
        <end position="65"/>
    </location>
</feature>
<dbReference type="GO" id="GO:0006260">
    <property type="term" value="P:DNA replication"/>
    <property type="evidence" value="ECO:0007669"/>
    <property type="project" value="UniProtKB-UniRule"/>
</dbReference>
<dbReference type="SUPFAM" id="SSF46785">
    <property type="entry name" value="Winged helix' DNA-binding domain"/>
    <property type="match status" value="1"/>
</dbReference>
<dbReference type="SUPFAM" id="SSF51306">
    <property type="entry name" value="LexA/Signal peptidase"/>
    <property type="match status" value="1"/>
</dbReference>
<keyword evidence="8 12" id="KW-0238">DNA-binding</keyword>
<name>A0A9W6G1M1_9BACT</name>
<evidence type="ECO:0000313" key="17">
    <source>
        <dbReference type="Proteomes" id="UP001144352"/>
    </source>
</evidence>
<dbReference type="PANTHER" id="PTHR33516">
    <property type="entry name" value="LEXA REPRESSOR"/>
    <property type="match status" value="1"/>
</dbReference>
<evidence type="ECO:0000256" key="11">
    <source>
        <dbReference type="ARBA" id="ARBA00023236"/>
    </source>
</evidence>
<keyword evidence="6 12" id="KW-0068">Autocatalytic cleavage</keyword>
<keyword evidence="17" id="KW-1185">Reference proteome</keyword>
<evidence type="ECO:0000313" key="16">
    <source>
        <dbReference type="EMBL" id="GLI38856.1"/>
    </source>
</evidence>
<feature type="site" description="Cleavage; by autolysis" evidence="12">
    <location>
        <begin position="86"/>
        <end position="87"/>
    </location>
</feature>
<accession>A0A9W6G1M1</accession>
<evidence type="ECO:0000256" key="2">
    <source>
        <dbReference type="ARBA" id="ARBA00022491"/>
    </source>
</evidence>
<feature type="domain" description="Peptidase S24/S26A/S26B/S26C" evidence="14">
    <location>
        <begin position="79"/>
        <end position="194"/>
    </location>
</feature>
<comment type="caution">
    <text evidence="16">The sequence shown here is derived from an EMBL/GenBank/DDBJ whole genome shotgun (WGS) entry which is preliminary data.</text>
</comment>
<feature type="active site" description="For autocatalytic cleavage activity" evidence="12">
    <location>
        <position position="120"/>
    </location>
</feature>